<evidence type="ECO:0000313" key="3">
    <source>
        <dbReference type="Proteomes" id="UP000800038"/>
    </source>
</evidence>
<feature type="compositionally biased region" description="Polar residues" evidence="1">
    <location>
        <begin position="180"/>
        <end position="189"/>
    </location>
</feature>
<feature type="region of interest" description="Disordered" evidence="1">
    <location>
        <begin position="180"/>
        <end position="222"/>
    </location>
</feature>
<keyword evidence="3" id="KW-1185">Reference proteome</keyword>
<evidence type="ECO:0000256" key="1">
    <source>
        <dbReference type="SAM" id="MobiDB-lite"/>
    </source>
</evidence>
<protein>
    <submittedName>
        <fullName evidence="2">Uncharacterized protein</fullName>
    </submittedName>
</protein>
<dbReference type="AlphaFoldDB" id="A0A6A5SVW4"/>
<feature type="compositionally biased region" description="Basic and acidic residues" evidence="1">
    <location>
        <begin position="195"/>
        <end position="204"/>
    </location>
</feature>
<gene>
    <name evidence="2" type="ORF">EJ02DRAFT_421881</name>
</gene>
<reference evidence="2" key="1">
    <citation type="journal article" date="2020" name="Stud. Mycol.">
        <title>101 Dothideomycetes genomes: a test case for predicting lifestyles and emergence of pathogens.</title>
        <authorList>
            <person name="Haridas S."/>
            <person name="Albert R."/>
            <person name="Binder M."/>
            <person name="Bloem J."/>
            <person name="Labutti K."/>
            <person name="Salamov A."/>
            <person name="Andreopoulos B."/>
            <person name="Baker S."/>
            <person name="Barry K."/>
            <person name="Bills G."/>
            <person name="Bluhm B."/>
            <person name="Cannon C."/>
            <person name="Castanera R."/>
            <person name="Culley D."/>
            <person name="Daum C."/>
            <person name="Ezra D."/>
            <person name="Gonzalez J."/>
            <person name="Henrissat B."/>
            <person name="Kuo A."/>
            <person name="Liang C."/>
            <person name="Lipzen A."/>
            <person name="Lutzoni F."/>
            <person name="Magnuson J."/>
            <person name="Mondo S."/>
            <person name="Nolan M."/>
            <person name="Ohm R."/>
            <person name="Pangilinan J."/>
            <person name="Park H.-J."/>
            <person name="Ramirez L."/>
            <person name="Alfaro M."/>
            <person name="Sun H."/>
            <person name="Tritt A."/>
            <person name="Yoshinaga Y."/>
            <person name="Zwiers L.-H."/>
            <person name="Turgeon B."/>
            <person name="Goodwin S."/>
            <person name="Spatafora J."/>
            <person name="Crous P."/>
            <person name="Grigoriev I."/>
        </authorList>
    </citation>
    <scope>NUCLEOTIDE SEQUENCE</scope>
    <source>
        <strain evidence="2">CBS 161.51</strain>
    </source>
</reference>
<accession>A0A6A5SVW4</accession>
<dbReference type="OrthoDB" id="3663339at2759"/>
<evidence type="ECO:0000313" key="2">
    <source>
        <dbReference type="EMBL" id="KAF1942696.1"/>
    </source>
</evidence>
<name>A0A6A5SVW4_9PLEO</name>
<organism evidence="2 3">
    <name type="scientific">Clathrospora elynae</name>
    <dbReference type="NCBI Taxonomy" id="706981"/>
    <lineage>
        <taxon>Eukaryota</taxon>
        <taxon>Fungi</taxon>
        <taxon>Dikarya</taxon>
        <taxon>Ascomycota</taxon>
        <taxon>Pezizomycotina</taxon>
        <taxon>Dothideomycetes</taxon>
        <taxon>Pleosporomycetidae</taxon>
        <taxon>Pleosporales</taxon>
        <taxon>Diademaceae</taxon>
        <taxon>Clathrospora</taxon>
    </lineage>
</organism>
<feature type="compositionally biased region" description="Basic and acidic residues" evidence="1">
    <location>
        <begin position="213"/>
        <end position="222"/>
    </location>
</feature>
<dbReference type="Proteomes" id="UP000800038">
    <property type="component" value="Unassembled WGS sequence"/>
</dbReference>
<proteinExistence type="predicted"/>
<dbReference type="EMBL" id="ML976032">
    <property type="protein sequence ID" value="KAF1942696.1"/>
    <property type="molecule type" value="Genomic_DNA"/>
</dbReference>
<feature type="region of interest" description="Disordered" evidence="1">
    <location>
        <begin position="133"/>
        <end position="154"/>
    </location>
</feature>
<sequence length="222" mass="24962">MFSSNGYSDIHPDQIRARKEHYHRYTQARSASPVVRRGIDCTELESMGAHFNLPSKQEFWPKVIDDFTDDEAAPRGSSSTPKFLDITHDQRFDRNGSRSSGLPTTRTCTPIKCGPFLPLLELDEFWRQRANNETSANRTGQPYEASPTTRQSPSLCTTIDLDAHDANFPETRRQVYVALSTSHTPSHRSMGTVEEDIRSVKDEPGEPGPWSSYDRKSGGSVV</sequence>